<organism evidence="1 2">
    <name type="scientific">Methylomonas fluvii</name>
    <dbReference type="NCBI Taxonomy" id="1854564"/>
    <lineage>
        <taxon>Bacteria</taxon>
        <taxon>Pseudomonadati</taxon>
        <taxon>Pseudomonadota</taxon>
        <taxon>Gammaproteobacteria</taxon>
        <taxon>Methylococcales</taxon>
        <taxon>Methylococcaceae</taxon>
        <taxon>Methylomonas</taxon>
    </lineage>
</organism>
<proteinExistence type="predicted"/>
<sequence length="132" mass="15067">MSEIEYRDVTGVTVYFSQEKISELLAAMSPEQLHFSGMLANTLQHPHEIWKAMHEDEANKGQWHWVRSYVHYLDLSASDTDATFGIAVMGFAYRSRWDLETVGLLLGNEAIIMAKINKDIRSGSCEYSANRH</sequence>
<keyword evidence="2" id="KW-1185">Reference proteome</keyword>
<dbReference type="RefSeq" id="WP_192395661.1">
    <property type="nucleotide sequence ID" value="NZ_CAJHIU010000003.1"/>
</dbReference>
<comment type="caution">
    <text evidence="1">The sequence shown here is derived from an EMBL/GenBank/DDBJ whole genome shotgun (WGS) entry which is preliminary data.</text>
</comment>
<accession>A0ABR9DKS6</accession>
<gene>
    <name evidence="1" type="ORF">EBB_21010</name>
</gene>
<dbReference type="EMBL" id="JACXST010000003">
    <property type="protein sequence ID" value="MBD9362933.1"/>
    <property type="molecule type" value="Genomic_DNA"/>
</dbReference>
<protein>
    <submittedName>
        <fullName evidence="1">Uncharacterized protein</fullName>
    </submittedName>
</protein>
<reference evidence="1 2" key="1">
    <citation type="submission" date="2020-09" db="EMBL/GenBank/DDBJ databases">
        <title>Methylomonas albis sp. nov. and Methylomonas fluvii sp. nov.: Two cold-adapted methanotrophs from the River Elbe and an amended description of Methylovulum psychrotolerans strain Eb1.</title>
        <authorList>
            <person name="Bussmann I.K."/>
            <person name="Klings K.-W."/>
            <person name="Warnstedt J."/>
            <person name="Hoppert M."/>
            <person name="Saborowski A."/>
            <person name="Horn F."/>
            <person name="Liebner S."/>
        </authorList>
    </citation>
    <scope>NUCLEOTIDE SEQUENCE [LARGE SCALE GENOMIC DNA]</scope>
    <source>
        <strain evidence="1 2">EbB</strain>
    </source>
</reference>
<evidence type="ECO:0000313" key="2">
    <source>
        <dbReference type="Proteomes" id="UP000641152"/>
    </source>
</evidence>
<evidence type="ECO:0000313" key="1">
    <source>
        <dbReference type="EMBL" id="MBD9362933.1"/>
    </source>
</evidence>
<name>A0ABR9DKS6_9GAMM</name>
<dbReference type="Proteomes" id="UP000641152">
    <property type="component" value="Unassembled WGS sequence"/>
</dbReference>